<keyword evidence="2" id="KW-1185">Reference proteome</keyword>
<name>A0A843UW33_COLES</name>
<gene>
    <name evidence="1" type="ORF">Taro_019340</name>
</gene>
<evidence type="ECO:0000313" key="2">
    <source>
        <dbReference type="Proteomes" id="UP000652761"/>
    </source>
</evidence>
<protein>
    <submittedName>
        <fullName evidence="1">Uncharacterized protein</fullName>
    </submittedName>
</protein>
<dbReference type="AlphaFoldDB" id="A0A843UW33"/>
<evidence type="ECO:0000313" key="1">
    <source>
        <dbReference type="EMBL" id="MQL86816.1"/>
    </source>
</evidence>
<sequence>MGGGSWIVGARRWRVASLREGLLRLDLHLEGCAGLGVAVLKATPGLPPSQPEKGLGNLLSVLLPLRLGETSQQFPPRLSEETGPQ</sequence>
<dbReference type="Proteomes" id="UP000652761">
    <property type="component" value="Unassembled WGS sequence"/>
</dbReference>
<accession>A0A843UW33</accession>
<dbReference type="EMBL" id="NMUH01000929">
    <property type="protein sequence ID" value="MQL86816.1"/>
    <property type="molecule type" value="Genomic_DNA"/>
</dbReference>
<organism evidence="1 2">
    <name type="scientific">Colocasia esculenta</name>
    <name type="common">Wild taro</name>
    <name type="synonym">Arum esculentum</name>
    <dbReference type="NCBI Taxonomy" id="4460"/>
    <lineage>
        <taxon>Eukaryota</taxon>
        <taxon>Viridiplantae</taxon>
        <taxon>Streptophyta</taxon>
        <taxon>Embryophyta</taxon>
        <taxon>Tracheophyta</taxon>
        <taxon>Spermatophyta</taxon>
        <taxon>Magnoliopsida</taxon>
        <taxon>Liliopsida</taxon>
        <taxon>Araceae</taxon>
        <taxon>Aroideae</taxon>
        <taxon>Colocasieae</taxon>
        <taxon>Colocasia</taxon>
    </lineage>
</organism>
<reference evidence="1" key="1">
    <citation type="submission" date="2017-07" db="EMBL/GenBank/DDBJ databases">
        <title>Taro Niue Genome Assembly and Annotation.</title>
        <authorList>
            <person name="Atibalentja N."/>
            <person name="Keating K."/>
            <person name="Fields C.J."/>
        </authorList>
    </citation>
    <scope>NUCLEOTIDE SEQUENCE</scope>
    <source>
        <strain evidence="1">Niue_2</strain>
        <tissue evidence="1">Leaf</tissue>
    </source>
</reference>
<proteinExistence type="predicted"/>
<comment type="caution">
    <text evidence="1">The sequence shown here is derived from an EMBL/GenBank/DDBJ whole genome shotgun (WGS) entry which is preliminary data.</text>
</comment>